<dbReference type="RefSeq" id="WP_015233570.1">
    <property type="nucleotide sequence ID" value="NZ_FORO01000050.1"/>
</dbReference>
<dbReference type="AlphaFoldDB" id="A0A1I3SZJ3"/>
<dbReference type="OMA" id="ACPIGQS"/>
<dbReference type="InterPro" id="IPR036873">
    <property type="entry name" value="Rhodanese-like_dom_sf"/>
</dbReference>
<dbReference type="GO" id="GO:0004792">
    <property type="term" value="F:thiosulfate-cyanide sulfurtransferase activity"/>
    <property type="evidence" value="ECO:0007669"/>
    <property type="project" value="InterPro"/>
</dbReference>
<dbReference type="Gene3D" id="3.40.250.10">
    <property type="entry name" value="Rhodanese-like domain"/>
    <property type="match status" value="1"/>
</dbReference>
<proteinExistence type="predicted"/>
<dbReference type="PANTHER" id="PTHR43031:SF16">
    <property type="entry name" value="OXIDOREDUCTASE"/>
    <property type="match status" value="1"/>
</dbReference>
<evidence type="ECO:0000259" key="1">
    <source>
        <dbReference type="PROSITE" id="PS50206"/>
    </source>
</evidence>
<organism evidence="2 3">
    <name type="scientific">Natronobacterium gregoryi</name>
    <dbReference type="NCBI Taxonomy" id="44930"/>
    <lineage>
        <taxon>Archaea</taxon>
        <taxon>Methanobacteriati</taxon>
        <taxon>Methanobacteriota</taxon>
        <taxon>Stenosarchaea group</taxon>
        <taxon>Halobacteria</taxon>
        <taxon>Halobacteriales</taxon>
        <taxon>Natrialbaceae</taxon>
        <taxon>Natronobacterium</taxon>
    </lineage>
</organism>
<gene>
    <name evidence="2" type="ORF">SAMN05443661_15010</name>
</gene>
<sequence length="120" mass="13056">MVEEISPDAVKEKLENGDGVQIVDIRPEREYERGHIPGAVNVPMNELSTAIDQYEWGDDVVVACPIGQSSIQAARLIGSYEDVDADAVASMEGGYQEWEYDLEAGSSSETDDEAESEAES</sequence>
<accession>A0A1I3SZJ3</accession>
<dbReference type="PROSITE" id="PS00380">
    <property type="entry name" value="RHODANESE_1"/>
    <property type="match status" value="1"/>
</dbReference>
<dbReference type="EMBL" id="FORO01000050">
    <property type="protein sequence ID" value="SFJ63823.1"/>
    <property type="molecule type" value="Genomic_DNA"/>
</dbReference>
<keyword evidence="2" id="KW-0808">Transferase</keyword>
<dbReference type="InterPro" id="IPR001763">
    <property type="entry name" value="Rhodanese-like_dom"/>
</dbReference>
<reference evidence="2 3" key="1">
    <citation type="submission" date="2016-10" db="EMBL/GenBank/DDBJ databases">
        <authorList>
            <person name="de Groot N.N."/>
        </authorList>
    </citation>
    <scope>NUCLEOTIDE SEQUENCE [LARGE SCALE GENOMIC DNA]</scope>
    <source>
        <strain evidence="2 3">SP2</strain>
    </source>
</reference>
<evidence type="ECO:0000313" key="3">
    <source>
        <dbReference type="Proteomes" id="UP000182829"/>
    </source>
</evidence>
<dbReference type="PANTHER" id="PTHR43031">
    <property type="entry name" value="FAD-DEPENDENT OXIDOREDUCTASE"/>
    <property type="match status" value="1"/>
</dbReference>
<dbReference type="PROSITE" id="PS50206">
    <property type="entry name" value="RHODANESE_3"/>
    <property type="match status" value="1"/>
</dbReference>
<feature type="domain" description="Rhodanese" evidence="1">
    <location>
        <begin position="16"/>
        <end position="104"/>
    </location>
</feature>
<dbReference type="InterPro" id="IPR050229">
    <property type="entry name" value="GlpE_sulfurtransferase"/>
</dbReference>
<evidence type="ECO:0000313" key="2">
    <source>
        <dbReference type="EMBL" id="SFJ63823.1"/>
    </source>
</evidence>
<dbReference type="OrthoDB" id="135517at2157"/>
<dbReference type="SUPFAM" id="SSF52821">
    <property type="entry name" value="Rhodanese/Cell cycle control phosphatase"/>
    <property type="match status" value="1"/>
</dbReference>
<protein>
    <submittedName>
        <fullName evidence="2">Rhodanese-related sulfurtransferase</fullName>
    </submittedName>
</protein>
<dbReference type="InterPro" id="IPR001307">
    <property type="entry name" value="Thiosulphate_STrfase_CS"/>
</dbReference>
<dbReference type="Proteomes" id="UP000182829">
    <property type="component" value="Unassembled WGS sequence"/>
</dbReference>
<dbReference type="CDD" id="cd00158">
    <property type="entry name" value="RHOD"/>
    <property type="match status" value="1"/>
</dbReference>
<dbReference type="SMART" id="SM00450">
    <property type="entry name" value="RHOD"/>
    <property type="match status" value="1"/>
</dbReference>
<dbReference type="Pfam" id="PF00581">
    <property type="entry name" value="Rhodanese"/>
    <property type="match status" value="1"/>
</dbReference>
<dbReference type="GeneID" id="14208037"/>
<name>A0A1I3SZJ3_9EURY</name>